<evidence type="ECO:0000256" key="1">
    <source>
        <dbReference type="ARBA" id="ARBA00001964"/>
    </source>
</evidence>
<dbReference type="Gene3D" id="3.40.50.970">
    <property type="match status" value="1"/>
</dbReference>
<evidence type="ECO:0000259" key="4">
    <source>
        <dbReference type="SMART" id="SM00861"/>
    </source>
</evidence>
<dbReference type="SUPFAM" id="SSF52518">
    <property type="entry name" value="Thiamin diphosphate-binding fold (THDP-binding)"/>
    <property type="match status" value="1"/>
</dbReference>
<evidence type="ECO:0000256" key="3">
    <source>
        <dbReference type="ARBA" id="ARBA00023052"/>
    </source>
</evidence>
<evidence type="ECO:0000256" key="2">
    <source>
        <dbReference type="ARBA" id="ARBA00023002"/>
    </source>
</evidence>
<organism evidence="5 6">
    <name type="scientific">Paraburkholderia guartelaensis</name>
    <dbReference type="NCBI Taxonomy" id="2546446"/>
    <lineage>
        <taxon>Bacteria</taxon>
        <taxon>Pseudomonadati</taxon>
        <taxon>Pseudomonadota</taxon>
        <taxon>Betaproteobacteria</taxon>
        <taxon>Burkholderiales</taxon>
        <taxon>Burkholderiaceae</taxon>
        <taxon>Paraburkholderia</taxon>
    </lineage>
</organism>
<dbReference type="SUPFAM" id="SSF52922">
    <property type="entry name" value="TK C-terminal domain-like"/>
    <property type="match status" value="1"/>
</dbReference>
<gene>
    <name evidence="5" type="ORF">VSR33_17910</name>
</gene>
<dbReference type="PANTHER" id="PTHR43257">
    <property type="entry name" value="PYRUVATE DEHYDROGENASE E1 COMPONENT BETA SUBUNIT"/>
    <property type="match status" value="1"/>
</dbReference>
<accession>A0ABU9SDC0</accession>
<dbReference type="SMART" id="SM00861">
    <property type="entry name" value="Transket_pyr"/>
    <property type="match status" value="1"/>
</dbReference>
<comment type="cofactor">
    <cofactor evidence="1">
        <name>thiamine diphosphate</name>
        <dbReference type="ChEBI" id="CHEBI:58937"/>
    </cofactor>
</comment>
<keyword evidence="6" id="KW-1185">Reference proteome</keyword>
<dbReference type="Pfam" id="PF02780">
    <property type="entry name" value="Transketolase_C"/>
    <property type="match status" value="1"/>
</dbReference>
<feature type="domain" description="Transketolase-like pyrimidine-binding" evidence="4">
    <location>
        <begin position="10"/>
        <end position="185"/>
    </location>
</feature>
<dbReference type="CDD" id="cd07036">
    <property type="entry name" value="TPP_PYR_E1-PDHc-beta_like"/>
    <property type="match status" value="1"/>
</dbReference>
<reference evidence="5 6" key="1">
    <citation type="submission" date="2024-01" db="EMBL/GenBank/DDBJ databases">
        <title>The diversity of rhizobia nodulating Mimosa spp. in eleven states of Brazil covering several biomes is determined by host plant, location, and edaphic factors.</title>
        <authorList>
            <person name="Rouws L."/>
            <person name="Barauna A."/>
            <person name="Beukes C."/>
            <person name="De Faria S.M."/>
            <person name="Gross E."/>
            <person name="Dos Reis Junior F.B."/>
            <person name="Simon M."/>
            <person name="Maluk M."/>
            <person name="Odee D.W."/>
            <person name="Kenicer G."/>
            <person name="Young J.P.W."/>
            <person name="Reis V.M."/>
            <person name="Zilli J."/>
            <person name="James E.K."/>
        </authorList>
    </citation>
    <scope>NUCLEOTIDE SEQUENCE [LARGE SCALE GENOMIC DNA]</scope>
    <source>
        <strain evidence="5 6">JPY164</strain>
    </source>
</reference>
<sequence length="345" mass="37108">MTQKRIPTKINFCQASNLALDWALANDPSVFLLGEDIADEEGGGVMTVTRGLSSRYGTERVRSTPISEQAIVGAAIGASLVGMRPVAEIMMMDFALVAMDQIVNHAAKLRYMSGGQTYVPITLRMTAGVGGGTGGQHADMYEAMFAHVPGIKIAIPSTPAEAYGLLMSCIFDNDPCIFVENFVSMFAHTSPTPEPGIRIPLGKANVEREGKDVSVIGYGHPLVDVRKVAEKLETEGITVEIVDLRTVVPLDMDTVLTSVAKTGRAVIIHEAVRNFGVGAEVSARINEQLMGCLKAPVERIGGRTTPVPFSRPLEKLYMWSVEEIEAAVRRTLAARSVTNTTCRSA</sequence>
<keyword evidence="2 5" id="KW-0560">Oxidoreductase</keyword>
<dbReference type="Gene3D" id="3.40.50.920">
    <property type="match status" value="1"/>
</dbReference>
<dbReference type="InterPro" id="IPR029061">
    <property type="entry name" value="THDP-binding"/>
</dbReference>
<dbReference type="RefSeq" id="WP_069267841.1">
    <property type="nucleotide sequence ID" value="NZ_JAYMRW010000007.1"/>
</dbReference>
<evidence type="ECO:0000313" key="5">
    <source>
        <dbReference type="EMBL" id="MEM5449360.1"/>
    </source>
</evidence>
<name>A0ABU9SDC0_9BURK</name>
<dbReference type="InterPro" id="IPR009014">
    <property type="entry name" value="Transketo_C/PFOR_II"/>
</dbReference>
<proteinExistence type="predicted"/>
<dbReference type="PANTHER" id="PTHR43257:SF2">
    <property type="entry name" value="PYRUVATE DEHYDROGENASE E1 COMPONENT SUBUNIT BETA"/>
    <property type="match status" value="1"/>
</dbReference>
<keyword evidence="3" id="KW-0786">Thiamine pyrophosphate</keyword>
<dbReference type="InterPro" id="IPR005475">
    <property type="entry name" value="Transketolase-like_Pyr-bd"/>
</dbReference>
<dbReference type="Proteomes" id="UP001390669">
    <property type="component" value="Unassembled WGS sequence"/>
</dbReference>
<dbReference type="GO" id="GO:0016491">
    <property type="term" value="F:oxidoreductase activity"/>
    <property type="evidence" value="ECO:0007669"/>
    <property type="project" value="UniProtKB-KW"/>
</dbReference>
<comment type="caution">
    <text evidence="5">The sequence shown here is derived from an EMBL/GenBank/DDBJ whole genome shotgun (WGS) entry which is preliminary data.</text>
</comment>
<protein>
    <submittedName>
        <fullName evidence="5">Alpha-ketoacid dehydrogenase subunit beta</fullName>
        <ecNumber evidence="5">1.2.4.-</ecNumber>
    </submittedName>
</protein>
<dbReference type="InterPro" id="IPR033248">
    <property type="entry name" value="Transketolase_C"/>
</dbReference>
<dbReference type="EMBL" id="JAYMRW010000007">
    <property type="protein sequence ID" value="MEM5449360.1"/>
    <property type="molecule type" value="Genomic_DNA"/>
</dbReference>
<dbReference type="Pfam" id="PF02779">
    <property type="entry name" value="Transket_pyr"/>
    <property type="match status" value="1"/>
</dbReference>
<evidence type="ECO:0000313" key="6">
    <source>
        <dbReference type="Proteomes" id="UP001390669"/>
    </source>
</evidence>
<dbReference type="EC" id="1.2.4.-" evidence="5"/>